<dbReference type="RefSeq" id="WP_183948643.1">
    <property type="nucleotide sequence ID" value="NZ_JACHHX010000012.1"/>
</dbReference>
<sequence>MALLLALWPGALPGAADCCPHAAAAAPAGSGNPMPCDDDMPFADCDADCALRCAAPTPIHADLRLIATHSMHAAGPAGRLAASHPRPAPAPHLRPPIAA</sequence>
<feature type="region of interest" description="Disordered" evidence="1">
    <location>
        <begin position="76"/>
        <end position="99"/>
    </location>
</feature>
<reference evidence="2 3" key="1">
    <citation type="submission" date="2020-08" db="EMBL/GenBank/DDBJ databases">
        <title>Genomic Encyclopedia of Type Strains, Phase IV (KMG-IV): sequencing the most valuable type-strain genomes for metagenomic binning, comparative biology and taxonomic classification.</title>
        <authorList>
            <person name="Goeker M."/>
        </authorList>
    </citation>
    <scope>NUCLEOTIDE SEQUENCE [LARGE SCALE GENOMIC DNA]</scope>
    <source>
        <strain evidence="2 3">DSM 25897</strain>
    </source>
</reference>
<dbReference type="EMBL" id="JACHHX010000012">
    <property type="protein sequence ID" value="MBB5015977.1"/>
    <property type="molecule type" value="Genomic_DNA"/>
</dbReference>
<evidence type="ECO:0000256" key="1">
    <source>
        <dbReference type="SAM" id="MobiDB-lite"/>
    </source>
</evidence>
<dbReference type="AlphaFoldDB" id="A0A7W8DEV9"/>
<dbReference type="Proteomes" id="UP000519004">
    <property type="component" value="Unassembled WGS sequence"/>
</dbReference>
<accession>A0A7W8DEV9</accession>
<protein>
    <submittedName>
        <fullName evidence="2">Uncharacterized protein</fullName>
    </submittedName>
</protein>
<gene>
    <name evidence="2" type="ORF">HNQ58_001887</name>
</gene>
<proteinExistence type="predicted"/>
<comment type="caution">
    <text evidence="2">The sequence shown here is derived from an EMBL/GenBank/DDBJ whole genome shotgun (WGS) entry which is preliminary data.</text>
</comment>
<keyword evidence="3" id="KW-1185">Reference proteome</keyword>
<evidence type="ECO:0000313" key="3">
    <source>
        <dbReference type="Proteomes" id="UP000519004"/>
    </source>
</evidence>
<organism evidence="2 3">
    <name type="scientific">Rehaibacterium terrae</name>
    <dbReference type="NCBI Taxonomy" id="1341696"/>
    <lineage>
        <taxon>Bacteria</taxon>
        <taxon>Pseudomonadati</taxon>
        <taxon>Pseudomonadota</taxon>
        <taxon>Gammaproteobacteria</taxon>
        <taxon>Lysobacterales</taxon>
        <taxon>Lysobacteraceae</taxon>
        <taxon>Rehaibacterium</taxon>
    </lineage>
</organism>
<feature type="compositionally biased region" description="Pro residues" evidence="1">
    <location>
        <begin position="86"/>
        <end position="99"/>
    </location>
</feature>
<evidence type="ECO:0000313" key="2">
    <source>
        <dbReference type="EMBL" id="MBB5015977.1"/>
    </source>
</evidence>
<name>A0A7W8DEV9_9GAMM</name>